<proteinExistence type="predicted"/>
<gene>
    <name evidence="3" type="ORF">AQUSIP_04870</name>
</gene>
<dbReference type="RefSeq" id="WP_148338280.1">
    <property type="nucleotide sequence ID" value="NZ_LR699119.1"/>
</dbReference>
<keyword evidence="4" id="KW-1185">Reference proteome</keyword>
<feature type="region of interest" description="Disordered" evidence="2">
    <location>
        <begin position="311"/>
        <end position="341"/>
    </location>
</feature>
<reference evidence="3 4" key="1">
    <citation type="submission" date="2019-08" db="EMBL/GenBank/DDBJ databases">
        <authorList>
            <person name="Guy L."/>
        </authorList>
    </citation>
    <scope>NUCLEOTIDE SEQUENCE [LARGE SCALE GENOMIC DNA]</scope>
    <source>
        <strain evidence="3 4">SGT-108</strain>
    </source>
</reference>
<feature type="compositionally biased region" description="Basic and acidic residues" evidence="2">
    <location>
        <begin position="105"/>
        <end position="118"/>
    </location>
</feature>
<keyword evidence="1" id="KW-0175">Coiled coil</keyword>
<feature type="coiled-coil region" evidence="1">
    <location>
        <begin position="136"/>
        <end position="184"/>
    </location>
</feature>
<accession>A0A5E4PE22</accession>
<evidence type="ECO:0000313" key="4">
    <source>
        <dbReference type="Proteomes" id="UP000324194"/>
    </source>
</evidence>
<dbReference type="OrthoDB" id="5570653at2"/>
<sequence length="2637" mass="288259">MGKKLKNKMGKVEEKLSKFEKAIKKAATSQALPNITKKSSLDDIYAVVGTESANATIKTAIEEYRKIQASVGSVKVDVDDNEPDEQKLDGAIELIKSAQAKLAPPKKEKQKKEKKDKAAQPVTLSANEVEQIKLIVSNHKREVETLRALLASAQEENPSPDEHLQAAFRRAEEALRKFDRLLSQPPETPGLTASFSTELQYEKEILILQSELALAKLGAALAKLGAALAKTDVLADNQTIQRIKQQIIRDQQSLERYKQAARDSGTEDRGHLKYLAANVGKILETISEQIKLAAQQSAPSRTTAELQDLGISSAPTERRPPPTQQDELEQIPRKTTDKSYGEPRVLRKDPKIIILERLSKDASEKDNVTAMSVTLRNYEEVFTGHTLLKPLQALQSAVDQHWTETNIHSSILEAYSQFVKAFEQWNADQHLDIQFPKQLVAAPSEEASFTAPREGVTGSSLASTEGAITAESLQERMQALNEKSLLIARAQQQASSEIERNMQLIAESLRTLPDSGEATSAAILPLVEMRERLNRQTASMLEEVQALALEAKSLMMPSETASTSAPVIDQERLEALERRTLELSQQASKLLISMQRDNDQIPNILENIQRNVAQQVIAQQLSSTPDLEQAFLTLKPLAEVLHNIDAPKNTDLTIYREAVDQLNQKIDSQSPLKPSLNALAEALNQEHPDLTEVRIQFNSFYQRLPVELKSEDKLKPLALTAVVKQAPEVIPKYADFVYPYEDTSHGELRLTGPQQELMDELSKAAQLPVWDDSIFSTLKNFKDTFPETHPLHDALASLAKATDISDDEYSSKTASQAYTEFLSALPPSLGKQFPQNPGNKLGVRPVTTVSAPIEELIDANDTSEANIEKAAKLVGKEKRKFESIINQYDAGPGMSLFAEDPAEIAQLRKAVKALENLPLEFATNRDNAVELKNHFEQANSILQSARQAAARYKEAQKARTVRVEVPDVLMRARLPRFEQAEVEAIKEIRKEIQKFMDDTQNIGLDLQLGLLSSGLPSTGATAKALQTLSAEVGKTSPDFNRETVIRLCQEFDATLPSDLRIPPLLTPEQSRALGLLKQSIEKNLFPADQKDRNKTAASGMVASCMGTFDKSHPVHSMLASLSDELEKDKPSYSRAVSLYKQLDDILPEPLKSTVIPHVEIPRPQTTGALGEQHAHELPDLRAVATLELIDNLNQALREDEPDWDSISHIAKELYGREDTPDYIYYGIRNSGLREYNPGTEYEGDPQPLRDALARPPQVKTTDTLLGELKNELAKPAPDSQIIKPLIEELLHHGRRDFQNPQVRADIAKLNPGLAQYNQQTHGHGAVLAYDAAIAAARHQLGVPVPQPQPLTAQQIAQQIANLGQPHVGNLILAQQAINAGPGMVVAFNQALTAAGIQGVLPPGGFTANDIVNIIRPALTQRQQQLAQPPLPLTAQQIAQQIANLGQPHVGNLILAQQAINAGPGMVVAFNQALTAAGIQGVLPPGGFTANDIVNIIRPALTQRQQQLAQPPLPLTAQQIAQQIANLGQPHVGNLILAQQAINAGPGMVVAFNQALTAAGIQGILPPGGFTANDIVNIIRPALTQRQQQLAQPPLPLTAQQIAQQIANLGQPHVGNLILAQQAINAGPGMVVAFNQALTAAGIQGILPPGGFTANDIVNIIRPALTQRQQQLAQPPLPLTAQQIAQQIANLGQPHVGNLILAQQAINAGPGMVVAFNQALTAAGIQGVLPPGGFTANDIVNIIRPALTQRQQQLAQPPLPLTAQQIAQQIANLGQPHVGNLILAQQAINAGPGMVVAFNQALTAAGIQGVLPPGGFTANDIVNIIRPALTQRQQQLAQPPQPLIPLIPPLTPGQHQQLDALQQALAAHNPPGAQNYQAIHDIVKDISLPTSHPLKGRIESLKNKAHALNTYMDANGGALPPQPPQGQVDPAYNNLIALDRVVTDLKAQGQPLSLLQQYYLTPNQQQALRNLHTALVTHSQAPQFPLAPAIQQHLTSLRQGGAHALPTGHKLLDGLDQLHNALAQPAGNPQQQAAINLAITEAMRHTAGHLPPQNPPVPLGAARLSTDQRQYLRDLQRLIVDDLGLEPGQAVPVPAPHISDETIDKAIESLAILTDPGAGGLDPTHPQRADLDRLYQHLQGLKANPRPPGWEITAAGEFKRVNDAIAPILPPLPAQRQLTHDQQDDLHILIGGLETALDNVSFNWIYRKSFQENMRLLASGLVDILKSAPDGLREGHALREPLMELLEKMYPAEPRPLDLNTLPLNPLPANPAFPAQDRTNTELETAFKAAKTAFAEQRQDAENLLSNGQILMDYQKLSSRYQAEMERRSGSISPTDELRRNQIARKCNKMIDSIDIALAKLREKFAAATSPDEKRKIDERMKRLEECREKLNEAVWNQPQGRVELVNCLADEHVVLRNPSEDEIMAQVHAYLGLGTNAQAGGLLGGMMTTETALGMKKSERFDGPDVRVQTTAIATKDAQDQPVTKQFVTVQGTKNNAYQSRFYYTQSDITKMSDEQLIMLAAKEAENFNFGNPNKNLPITLKGNMHPRLAEAICVYCELRGYTVPRIGSGVELPPRNASQKADFRTKVQKTIKEKGQEIYGEKAKELGRDQAKIQKREIRAKTSEAEVPLHNTRRPG</sequence>
<evidence type="ECO:0000256" key="2">
    <source>
        <dbReference type="SAM" id="MobiDB-lite"/>
    </source>
</evidence>
<dbReference type="KEGG" id="asip:AQUSIP_04870"/>
<feature type="coiled-coil region" evidence="1">
    <location>
        <begin position="487"/>
        <end position="550"/>
    </location>
</feature>
<protein>
    <submittedName>
        <fullName evidence="3">Uncharacterized protein</fullName>
    </submittedName>
</protein>
<evidence type="ECO:0000256" key="1">
    <source>
        <dbReference type="SAM" id="Coils"/>
    </source>
</evidence>
<dbReference type="EMBL" id="LR699119">
    <property type="protein sequence ID" value="VVC75200.1"/>
    <property type="molecule type" value="Genomic_DNA"/>
</dbReference>
<feature type="compositionally biased region" description="Basic and acidic residues" evidence="2">
    <location>
        <begin position="330"/>
        <end position="341"/>
    </location>
</feature>
<evidence type="ECO:0000313" key="3">
    <source>
        <dbReference type="EMBL" id="VVC75200.1"/>
    </source>
</evidence>
<dbReference type="Proteomes" id="UP000324194">
    <property type="component" value="Chromosome 1"/>
</dbReference>
<feature type="region of interest" description="Disordered" evidence="2">
    <location>
        <begin position="99"/>
        <end position="121"/>
    </location>
</feature>
<organism evidence="3 4">
    <name type="scientific">Aquicella siphonis</name>
    <dbReference type="NCBI Taxonomy" id="254247"/>
    <lineage>
        <taxon>Bacteria</taxon>
        <taxon>Pseudomonadati</taxon>
        <taxon>Pseudomonadota</taxon>
        <taxon>Gammaproteobacteria</taxon>
        <taxon>Legionellales</taxon>
        <taxon>Coxiellaceae</taxon>
        <taxon>Aquicella</taxon>
    </lineage>
</organism>
<name>A0A5E4PE22_9COXI</name>